<feature type="region of interest" description="Disordered" evidence="4">
    <location>
        <begin position="75"/>
        <end position="107"/>
    </location>
</feature>
<feature type="domain" description="SpaA-like prealbumin fold" evidence="6">
    <location>
        <begin position="530"/>
        <end position="608"/>
    </location>
</feature>
<dbReference type="EMBL" id="BMLT01000003">
    <property type="protein sequence ID" value="GGO80110.1"/>
    <property type="molecule type" value="Genomic_DNA"/>
</dbReference>
<keyword evidence="8" id="KW-1185">Reference proteome</keyword>
<dbReference type="SUPFAM" id="SSF117074">
    <property type="entry name" value="Hypothetical protein PA1324"/>
    <property type="match status" value="3"/>
</dbReference>
<evidence type="ECO:0000256" key="5">
    <source>
        <dbReference type="SAM" id="SignalP"/>
    </source>
</evidence>
<feature type="compositionally biased region" description="Polar residues" evidence="4">
    <location>
        <begin position="97"/>
        <end position="107"/>
    </location>
</feature>
<proteinExistence type="inferred from homology"/>
<keyword evidence="2" id="KW-0964">Secreted</keyword>
<dbReference type="InterPro" id="IPR041033">
    <property type="entry name" value="SpaA_PFL_dom_1"/>
</dbReference>
<feature type="domain" description="SpaA-like prealbumin fold" evidence="6">
    <location>
        <begin position="299"/>
        <end position="390"/>
    </location>
</feature>
<evidence type="ECO:0000256" key="4">
    <source>
        <dbReference type="SAM" id="MobiDB-lite"/>
    </source>
</evidence>
<dbReference type="InterPro" id="IPR013783">
    <property type="entry name" value="Ig-like_fold"/>
</dbReference>
<organism evidence="7 8">
    <name type="scientific">Marinobacterium nitratireducens</name>
    <dbReference type="NCBI Taxonomy" id="518897"/>
    <lineage>
        <taxon>Bacteria</taxon>
        <taxon>Pseudomonadati</taxon>
        <taxon>Pseudomonadota</taxon>
        <taxon>Gammaproteobacteria</taxon>
        <taxon>Oceanospirillales</taxon>
        <taxon>Oceanospirillaceae</taxon>
        <taxon>Marinobacterium</taxon>
    </lineage>
</organism>
<feature type="compositionally biased region" description="Acidic residues" evidence="4">
    <location>
        <begin position="75"/>
        <end position="84"/>
    </location>
</feature>
<evidence type="ECO:0000256" key="1">
    <source>
        <dbReference type="ARBA" id="ARBA00007257"/>
    </source>
</evidence>
<gene>
    <name evidence="7" type="ORF">GCM10011348_16080</name>
</gene>
<dbReference type="PANTHER" id="PTHR36108">
    <property type="entry name" value="COLOSSIN-B-RELATED"/>
    <property type="match status" value="1"/>
</dbReference>
<feature type="compositionally biased region" description="Basic and acidic residues" evidence="4">
    <location>
        <begin position="85"/>
        <end position="95"/>
    </location>
</feature>
<keyword evidence="3 5" id="KW-0732">Signal</keyword>
<comment type="caution">
    <text evidence="7">The sequence shown here is derived from an EMBL/GenBank/DDBJ whole genome shotgun (WGS) entry which is preliminary data.</text>
</comment>
<feature type="chain" id="PRO_5038046161" description="SpaA-like prealbumin fold domain-containing protein" evidence="5">
    <location>
        <begin position="35"/>
        <end position="1001"/>
    </location>
</feature>
<evidence type="ECO:0000313" key="8">
    <source>
        <dbReference type="Proteomes" id="UP000599578"/>
    </source>
</evidence>
<feature type="domain" description="SpaA-like prealbumin fold" evidence="6">
    <location>
        <begin position="738"/>
        <end position="813"/>
    </location>
</feature>
<evidence type="ECO:0000256" key="2">
    <source>
        <dbReference type="ARBA" id="ARBA00022525"/>
    </source>
</evidence>
<reference evidence="7 8" key="1">
    <citation type="journal article" date="2014" name="Int. J. Syst. Evol. Microbiol.">
        <title>Complete genome sequence of Corynebacterium casei LMG S-19264T (=DSM 44701T), isolated from a smear-ripened cheese.</title>
        <authorList>
            <consortium name="US DOE Joint Genome Institute (JGI-PGF)"/>
            <person name="Walter F."/>
            <person name="Albersmeier A."/>
            <person name="Kalinowski J."/>
            <person name="Ruckert C."/>
        </authorList>
    </citation>
    <scope>NUCLEOTIDE SEQUENCE [LARGE SCALE GENOMIC DNA]</scope>
    <source>
        <strain evidence="7 8">CGMCC 1.7286</strain>
    </source>
</reference>
<sequence>MKWEGLKMKCKTWGRRIGACILGAVLGAVPITAAAVHLAVGDSEFEIDLDANFVVDDVAHIDWATASVASAAMVVDDEPTGNDDDSFKGGTKEDTLNPDTTTGSIPNNKSDLLNFGVYQETTDSSDYLHLLWTRVQDPSGTTLMDFEFNAGNSLYPATDEGIQFPVREAGDVLVEYKLAQGGTTPQLFLYFWLESADQPGTCEASNSYPCWGNRQDLTEAGIAVGSINTSVADGSALGLGMFDPYTFGEASIDIGALFPEGECVSFGYASLKSRSSDSFTAQMKDLIAPAPVNISNCANINILKTDDDNPANVVSGAIFRLYNDDGENLGIFDSAASSADPDTRTTVPESDPPVFFADCETDATGKCTWLNVFAGNYCVVEITPPAGHSLPPYPDYFDCGTVSADSDFDVMFTNPRLPARIDIIKTDDATPPNPLAGAEFTLFTDIASGASGAIGSYDPGDLDTGLGCTTNSSGLCSISNILPPGDYCVVETVTPVGHDTADPQCTNLSLDETFEMTFVDPRQPATVNILKKDDDDPANLLSGAEFTLFTDIASGASGAIGSYDPGDLDTGKTCTTDATGTCSITDILPPGKYCIVETITPTGYDTADPQCEDLSLNETVNLEFIDPRQPATVNILKKDDAEPANLLSGAEFTLFTDIASGASGAIDSYDPGDVNTGKSCTTDVSGTCSITDILPPGDYCLVETITPTGYDTAAPQCENLSLNETLNLEFIDPRQPATVNILKKDDADNLLEGAEFTLYSDIGTVGTYDDGVDTSTGKTCTTGADGTCTIDNILPPGDYCLVETVTPDGYETAPPQCENLSLNETVNLDFVDPRKRGAILITKTRKHAADGPGDHPHVGVEFTISGGGLDAPVVRSTDSDGEICVDGLLFSEFFGGDYSVTETLPTGYAADGDLTKTVTVDTVATCSDDPYVGEQVSFSNTPLSDITVSFNSQVPGGTAATISCGLADNPVDNTPAAFDDTSETSVDLLPGTYTCTVVVDP</sequence>
<feature type="signal peptide" evidence="5">
    <location>
        <begin position="1"/>
        <end position="34"/>
    </location>
</feature>
<evidence type="ECO:0000256" key="3">
    <source>
        <dbReference type="ARBA" id="ARBA00022729"/>
    </source>
</evidence>
<dbReference type="Pfam" id="PF17802">
    <property type="entry name" value="SpaA"/>
    <property type="match status" value="5"/>
</dbReference>
<protein>
    <recommendedName>
        <fullName evidence="6">SpaA-like prealbumin fold domain-containing protein</fullName>
    </recommendedName>
</protein>
<name>A0A917ZBJ9_9GAMM</name>
<feature type="domain" description="SpaA-like prealbumin fold" evidence="6">
    <location>
        <begin position="636"/>
        <end position="712"/>
    </location>
</feature>
<dbReference type="Proteomes" id="UP000599578">
    <property type="component" value="Unassembled WGS sequence"/>
</dbReference>
<evidence type="ECO:0000313" key="7">
    <source>
        <dbReference type="EMBL" id="GGO80110.1"/>
    </source>
</evidence>
<dbReference type="PANTHER" id="PTHR36108:SF13">
    <property type="entry name" value="COLOSSIN-B-RELATED"/>
    <property type="match status" value="1"/>
</dbReference>
<dbReference type="AlphaFoldDB" id="A0A917ZBJ9"/>
<feature type="domain" description="SpaA-like prealbumin fold" evidence="6">
    <location>
        <begin position="421"/>
        <end position="501"/>
    </location>
</feature>
<comment type="similarity">
    <text evidence="1">Belongs to the serine-aspartate repeat-containing protein (SDr) family.</text>
</comment>
<accession>A0A917ZBJ9</accession>
<evidence type="ECO:0000259" key="6">
    <source>
        <dbReference type="Pfam" id="PF17802"/>
    </source>
</evidence>
<dbReference type="Gene3D" id="2.60.40.10">
    <property type="entry name" value="Immunoglobulins"/>
    <property type="match status" value="5"/>
</dbReference>